<evidence type="ECO:0000256" key="2">
    <source>
        <dbReference type="ARBA" id="ARBA00022517"/>
    </source>
</evidence>
<evidence type="ECO:0000259" key="7">
    <source>
        <dbReference type="Pfam" id="PF01782"/>
    </source>
</evidence>
<accession>A0A3M6QTC7</accession>
<dbReference type="SUPFAM" id="SSF50346">
    <property type="entry name" value="PRC-barrel domain"/>
    <property type="match status" value="1"/>
</dbReference>
<evidence type="ECO:0000259" key="8">
    <source>
        <dbReference type="Pfam" id="PF24986"/>
    </source>
</evidence>
<dbReference type="InterPro" id="IPR036976">
    <property type="entry name" value="RimM_N_sf"/>
</dbReference>
<dbReference type="InterPro" id="IPR056792">
    <property type="entry name" value="PRC_RimM"/>
</dbReference>
<dbReference type="GO" id="GO:0005737">
    <property type="term" value="C:cytoplasm"/>
    <property type="evidence" value="ECO:0007669"/>
    <property type="project" value="UniProtKB-SubCell"/>
</dbReference>
<name>A0A3M6QTC7_9BURK</name>
<evidence type="ECO:0000313" key="9">
    <source>
        <dbReference type="EMBL" id="RMX06285.1"/>
    </source>
</evidence>
<dbReference type="PANTHER" id="PTHR33692:SF1">
    <property type="entry name" value="RIBOSOME MATURATION FACTOR RIMM"/>
    <property type="match status" value="1"/>
</dbReference>
<dbReference type="GO" id="GO:0043022">
    <property type="term" value="F:ribosome binding"/>
    <property type="evidence" value="ECO:0007669"/>
    <property type="project" value="InterPro"/>
</dbReference>
<dbReference type="Gene3D" id="2.30.30.240">
    <property type="entry name" value="PRC-barrel domain"/>
    <property type="match status" value="1"/>
</dbReference>
<organism evidence="9 10">
    <name type="scientific">Allofranklinella schreckenbergeri</name>
    <dbReference type="NCBI Taxonomy" id="1076744"/>
    <lineage>
        <taxon>Bacteria</taxon>
        <taxon>Pseudomonadati</taxon>
        <taxon>Pseudomonadota</taxon>
        <taxon>Betaproteobacteria</taxon>
        <taxon>Burkholderiales</taxon>
        <taxon>Comamonadaceae</taxon>
        <taxon>Allofranklinella</taxon>
    </lineage>
</organism>
<keyword evidence="4 5" id="KW-0143">Chaperone</keyword>
<keyword evidence="2 5" id="KW-0690">Ribosome biogenesis</keyword>
<comment type="caution">
    <text evidence="9">The sequence shown here is derived from an EMBL/GenBank/DDBJ whole genome shotgun (WGS) entry which is preliminary data.</text>
</comment>
<evidence type="ECO:0000313" key="10">
    <source>
        <dbReference type="Proteomes" id="UP000281171"/>
    </source>
</evidence>
<feature type="domain" description="Ribosome maturation factor RimM PRC barrel" evidence="8">
    <location>
        <begin position="156"/>
        <end position="226"/>
    </location>
</feature>
<keyword evidence="1 5" id="KW-0963">Cytoplasm</keyword>
<comment type="domain">
    <text evidence="5">The PRC barrel domain binds ribosomal protein uS19.</text>
</comment>
<evidence type="ECO:0000256" key="3">
    <source>
        <dbReference type="ARBA" id="ARBA00022552"/>
    </source>
</evidence>
<dbReference type="HAMAP" id="MF_00014">
    <property type="entry name" value="Ribosome_mat_RimM"/>
    <property type="match status" value="1"/>
</dbReference>
<dbReference type="PANTHER" id="PTHR33692">
    <property type="entry name" value="RIBOSOME MATURATION FACTOR RIMM"/>
    <property type="match status" value="1"/>
</dbReference>
<feature type="region of interest" description="Disordered" evidence="6">
    <location>
        <begin position="1"/>
        <end position="29"/>
    </location>
</feature>
<evidence type="ECO:0000256" key="4">
    <source>
        <dbReference type="ARBA" id="ARBA00023186"/>
    </source>
</evidence>
<gene>
    <name evidence="5 9" type="primary">rimM</name>
    <name evidence="9" type="ORF">EBQ24_11015</name>
</gene>
<dbReference type="Proteomes" id="UP000281171">
    <property type="component" value="Unassembled WGS sequence"/>
</dbReference>
<dbReference type="GO" id="GO:0006364">
    <property type="term" value="P:rRNA processing"/>
    <property type="evidence" value="ECO:0007669"/>
    <property type="project" value="UniProtKB-UniRule"/>
</dbReference>
<dbReference type="Gene3D" id="2.40.30.60">
    <property type="entry name" value="RimM"/>
    <property type="match status" value="1"/>
</dbReference>
<sequence length="227" mass="25000">MSKAYKTSEPSLPEQATTEISKGSWPSQEKEQTVRGLLASLAEPEPSEALIDLAYIAGAFGVKGWVRISPFSADADALHEVQEWFIAPPQGAHARGVPWLTSHLHVRVEQLKPQSDGLIAKFEGVDDRDVAHALRGATIALPRSAFPALPEGEFYWVDLIGLEVRNRQGIRLGQVEKLFSNGPQSVLVVQGEVQGKPKEHLIPFVGVYVDTVDLSDRQITVDWQPDY</sequence>
<dbReference type="SUPFAM" id="SSF50447">
    <property type="entry name" value="Translation proteins"/>
    <property type="match status" value="1"/>
</dbReference>
<evidence type="ECO:0000256" key="5">
    <source>
        <dbReference type="HAMAP-Rule" id="MF_00014"/>
    </source>
</evidence>
<evidence type="ECO:0000256" key="1">
    <source>
        <dbReference type="ARBA" id="ARBA00022490"/>
    </source>
</evidence>
<feature type="compositionally biased region" description="Polar residues" evidence="6">
    <location>
        <begin position="8"/>
        <end position="27"/>
    </location>
</feature>
<dbReference type="AlphaFoldDB" id="A0A3M6QTC7"/>
<dbReference type="GO" id="GO:0042274">
    <property type="term" value="P:ribosomal small subunit biogenesis"/>
    <property type="evidence" value="ECO:0007669"/>
    <property type="project" value="UniProtKB-UniRule"/>
</dbReference>
<dbReference type="NCBIfam" id="TIGR02273">
    <property type="entry name" value="16S_RimM"/>
    <property type="match status" value="1"/>
</dbReference>
<evidence type="ECO:0000256" key="6">
    <source>
        <dbReference type="SAM" id="MobiDB-lite"/>
    </source>
</evidence>
<comment type="function">
    <text evidence="5">An accessory protein needed during the final step in the assembly of 30S ribosomal subunit, possibly for assembly of the head region. Essential for efficient processing of 16S rRNA. May be needed both before and after RbfA during the maturation of 16S rRNA. It has affinity for free ribosomal 30S subunits but not for 70S ribosomes.</text>
</comment>
<dbReference type="RefSeq" id="WP_122248907.1">
    <property type="nucleotide sequence ID" value="NZ_RDQK01000029.1"/>
</dbReference>
<proteinExistence type="inferred from homology"/>
<comment type="similarity">
    <text evidence="5">Belongs to the RimM family.</text>
</comment>
<dbReference type="EMBL" id="RDQK01000029">
    <property type="protein sequence ID" value="RMX06285.1"/>
    <property type="molecule type" value="Genomic_DNA"/>
</dbReference>
<keyword evidence="3 5" id="KW-0698">rRNA processing</keyword>
<dbReference type="InterPro" id="IPR011033">
    <property type="entry name" value="PRC_barrel-like_sf"/>
</dbReference>
<comment type="subunit">
    <text evidence="5">Binds ribosomal protein uS19.</text>
</comment>
<comment type="subcellular location">
    <subcellularLocation>
        <location evidence="5">Cytoplasm</location>
    </subcellularLocation>
</comment>
<dbReference type="InterPro" id="IPR002676">
    <property type="entry name" value="RimM_N"/>
</dbReference>
<feature type="domain" description="RimM N-terminal" evidence="7">
    <location>
        <begin position="53"/>
        <end position="144"/>
    </location>
</feature>
<dbReference type="InterPro" id="IPR011961">
    <property type="entry name" value="RimM"/>
</dbReference>
<dbReference type="GO" id="GO:0005840">
    <property type="term" value="C:ribosome"/>
    <property type="evidence" value="ECO:0007669"/>
    <property type="project" value="InterPro"/>
</dbReference>
<protein>
    <recommendedName>
        <fullName evidence="5">Ribosome maturation factor RimM</fullName>
    </recommendedName>
</protein>
<reference evidence="9 10" key="1">
    <citation type="submission" date="2018-10" db="EMBL/GenBank/DDBJ databases">
        <title>Comamonadaceae CDC group NO-1 genome sequencing and assembly.</title>
        <authorList>
            <person name="Bernier A.-M."/>
            <person name="Bernard K."/>
        </authorList>
    </citation>
    <scope>NUCLEOTIDE SEQUENCE [LARGE SCALE GENOMIC DNA]</scope>
    <source>
        <strain evidence="9 10">NML180581</strain>
    </source>
</reference>
<dbReference type="Pfam" id="PF24986">
    <property type="entry name" value="PRC_RimM"/>
    <property type="match status" value="1"/>
</dbReference>
<dbReference type="InterPro" id="IPR009000">
    <property type="entry name" value="Transl_B-barrel_sf"/>
</dbReference>
<dbReference type="Pfam" id="PF01782">
    <property type="entry name" value="RimM"/>
    <property type="match status" value="1"/>
</dbReference>